<sequence>GSLPTLGEANPLKKAKKRGHPPLSCVAIKWSAVKVSEAIDKVEQQVTLAEPFLDEAKTKATEARRIPNLPSYMDDRFVRLISQIERIDYVKGAIESARKAIPGGAIEEEQRSTKHGSTQSLI</sequence>
<organism evidence="2">
    <name type="scientific">marine sediment metagenome</name>
    <dbReference type="NCBI Taxonomy" id="412755"/>
    <lineage>
        <taxon>unclassified sequences</taxon>
        <taxon>metagenomes</taxon>
        <taxon>ecological metagenomes</taxon>
    </lineage>
</organism>
<evidence type="ECO:0000313" key="2">
    <source>
        <dbReference type="EMBL" id="GAI45512.1"/>
    </source>
</evidence>
<feature type="region of interest" description="Disordered" evidence="1">
    <location>
        <begin position="101"/>
        <end position="122"/>
    </location>
</feature>
<reference evidence="2" key="1">
    <citation type="journal article" date="2014" name="Front. Microbiol.">
        <title>High frequency of phylogenetically diverse reductive dehalogenase-homologous genes in deep subseafloor sedimentary metagenomes.</title>
        <authorList>
            <person name="Kawai M."/>
            <person name="Futagami T."/>
            <person name="Toyoda A."/>
            <person name="Takaki Y."/>
            <person name="Nishi S."/>
            <person name="Hori S."/>
            <person name="Arai W."/>
            <person name="Tsubouchi T."/>
            <person name="Morono Y."/>
            <person name="Uchiyama I."/>
            <person name="Ito T."/>
            <person name="Fujiyama A."/>
            <person name="Inagaki F."/>
            <person name="Takami H."/>
        </authorList>
    </citation>
    <scope>NUCLEOTIDE SEQUENCE</scope>
    <source>
        <strain evidence="2">Expedition CK06-06</strain>
    </source>
</reference>
<gene>
    <name evidence="2" type="ORF">S06H3_45235</name>
</gene>
<dbReference type="EMBL" id="BARV01028223">
    <property type="protein sequence ID" value="GAI45512.1"/>
    <property type="molecule type" value="Genomic_DNA"/>
</dbReference>
<accession>X1NND8</accession>
<dbReference type="AlphaFoldDB" id="X1NND8"/>
<feature type="non-terminal residue" evidence="2">
    <location>
        <position position="1"/>
    </location>
</feature>
<evidence type="ECO:0000256" key="1">
    <source>
        <dbReference type="SAM" id="MobiDB-lite"/>
    </source>
</evidence>
<proteinExistence type="predicted"/>
<name>X1NND8_9ZZZZ</name>
<comment type="caution">
    <text evidence="2">The sequence shown here is derived from an EMBL/GenBank/DDBJ whole genome shotgun (WGS) entry which is preliminary data.</text>
</comment>
<protein>
    <submittedName>
        <fullName evidence="2">Uncharacterized protein</fullName>
    </submittedName>
</protein>